<dbReference type="InterPro" id="IPR017930">
    <property type="entry name" value="Myb_dom"/>
</dbReference>
<name>A0A833R2Q4_9POAL</name>
<comment type="caution">
    <text evidence="9">The sequence shown here is derived from an EMBL/GenBank/DDBJ whole genome shotgun (WGS) entry which is preliminary data.</text>
</comment>
<dbReference type="CDD" id="cd00167">
    <property type="entry name" value="SANT"/>
    <property type="match status" value="2"/>
</dbReference>
<dbReference type="FunFam" id="1.10.10.60:FF:000011">
    <property type="entry name" value="Myb transcription factor"/>
    <property type="match status" value="1"/>
</dbReference>
<dbReference type="SUPFAM" id="SSF46689">
    <property type="entry name" value="Homeodomain-like"/>
    <property type="match status" value="1"/>
</dbReference>
<protein>
    <submittedName>
        <fullName evidence="9">Transcription factor MYB21-like protein</fullName>
    </submittedName>
</protein>
<evidence type="ECO:0000256" key="2">
    <source>
        <dbReference type="ARBA" id="ARBA00022737"/>
    </source>
</evidence>
<sequence>MRMSHKKVTTPTTSASEFEEEMELRRGPWTLEEDNLLINYIASHGEGRWNLLARCSGLKRTGKSCRLRWLNYLKPDIKRGNLSPEEQFLILELHSKWGNRWSRIAQHLPGRTDNEIKNYWRTRVQKQARQLKVDANSAMFRDAVRCYWMPRLLEKMGLSQQPPASFEPSNFSSFTNLDASTTSTNIEQNHHGADSYYQSLVDPSMFQFSCENTCSPSTSSQQLHDNVNSNLVVNQTDNLDSMMSDRVATSGELGLDDMDLSQVLTSTSQFDSYNSMANTTFDGSWKFDEMWHVRKLNEWGGI</sequence>
<dbReference type="GO" id="GO:0003700">
    <property type="term" value="F:DNA-binding transcription factor activity"/>
    <property type="evidence" value="ECO:0007669"/>
    <property type="project" value="InterPro"/>
</dbReference>
<dbReference type="SMART" id="SM00717">
    <property type="entry name" value="SANT"/>
    <property type="match status" value="2"/>
</dbReference>
<keyword evidence="6" id="KW-0539">Nucleus</keyword>
<evidence type="ECO:0000313" key="10">
    <source>
        <dbReference type="Proteomes" id="UP000623129"/>
    </source>
</evidence>
<evidence type="ECO:0000256" key="6">
    <source>
        <dbReference type="ARBA" id="ARBA00023242"/>
    </source>
</evidence>
<accession>A0A833R2Q4</accession>
<dbReference type="PANTHER" id="PTHR45675">
    <property type="entry name" value="MYB TRANSCRIPTION FACTOR-RELATED-RELATED"/>
    <property type="match status" value="1"/>
</dbReference>
<evidence type="ECO:0000259" key="8">
    <source>
        <dbReference type="PROSITE" id="PS51294"/>
    </source>
</evidence>
<evidence type="ECO:0000256" key="5">
    <source>
        <dbReference type="ARBA" id="ARBA00023163"/>
    </source>
</evidence>
<feature type="domain" description="HTH myb-type" evidence="8">
    <location>
        <begin position="21"/>
        <end position="73"/>
    </location>
</feature>
<dbReference type="InterPro" id="IPR044676">
    <property type="entry name" value="EOBI/EOBII-like_plant"/>
</dbReference>
<dbReference type="AlphaFoldDB" id="A0A833R2Q4"/>
<dbReference type="OrthoDB" id="2143914at2759"/>
<organism evidence="9 10">
    <name type="scientific">Carex littledalei</name>
    <dbReference type="NCBI Taxonomy" id="544730"/>
    <lineage>
        <taxon>Eukaryota</taxon>
        <taxon>Viridiplantae</taxon>
        <taxon>Streptophyta</taxon>
        <taxon>Embryophyta</taxon>
        <taxon>Tracheophyta</taxon>
        <taxon>Spermatophyta</taxon>
        <taxon>Magnoliopsida</taxon>
        <taxon>Liliopsida</taxon>
        <taxon>Poales</taxon>
        <taxon>Cyperaceae</taxon>
        <taxon>Cyperoideae</taxon>
        <taxon>Cariceae</taxon>
        <taxon>Carex</taxon>
        <taxon>Carex subgen. Euthyceras</taxon>
    </lineage>
</organism>
<feature type="domain" description="Myb-like" evidence="7">
    <location>
        <begin position="74"/>
        <end position="124"/>
    </location>
</feature>
<keyword evidence="3" id="KW-0805">Transcription regulation</keyword>
<feature type="domain" description="HTH myb-type" evidence="8">
    <location>
        <begin position="74"/>
        <end position="128"/>
    </location>
</feature>
<proteinExistence type="predicted"/>
<dbReference type="GO" id="GO:0005634">
    <property type="term" value="C:nucleus"/>
    <property type="evidence" value="ECO:0007669"/>
    <property type="project" value="UniProtKB-SubCell"/>
</dbReference>
<evidence type="ECO:0000259" key="7">
    <source>
        <dbReference type="PROSITE" id="PS50090"/>
    </source>
</evidence>
<dbReference type="InterPro" id="IPR001005">
    <property type="entry name" value="SANT/Myb"/>
</dbReference>
<dbReference type="Gene3D" id="1.10.10.60">
    <property type="entry name" value="Homeodomain-like"/>
    <property type="match status" value="2"/>
</dbReference>
<evidence type="ECO:0000256" key="3">
    <source>
        <dbReference type="ARBA" id="ARBA00023015"/>
    </source>
</evidence>
<evidence type="ECO:0000256" key="4">
    <source>
        <dbReference type="ARBA" id="ARBA00023125"/>
    </source>
</evidence>
<dbReference type="Proteomes" id="UP000623129">
    <property type="component" value="Unassembled WGS sequence"/>
</dbReference>
<evidence type="ECO:0000256" key="1">
    <source>
        <dbReference type="ARBA" id="ARBA00004123"/>
    </source>
</evidence>
<dbReference type="PANTHER" id="PTHR45675:SF30">
    <property type="entry name" value="TRANSCRIPTION FACTOR MYB62"/>
    <property type="match status" value="1"/>
</dbReference>
<reference evidence="9" key="1">
    <citation type="submission" date="2020-01" db="EMBL/GenBank/DDBJ databases">
        <title>Genome sequence of Kobresia littledalei, the first chromosome-level genome in the family Cyperaceae.</title>
        <authorList>
            <person name="Qu G."/>
        </authorList>
    </citation>
    <scope>NUCLEOTIDE SEQUENCE</scope>
    <source>
        <strain evidence="9">C.B.Clarke</strain>
        <tissue evidence="9">Leaf</tissue>
    </source>
</reference>
<dbReference type="InterPro" id="IPR009057">
    <property type="entry name" value="Homeodomain-like_sf"/>
</dbReference>
<dbReference type="Pfam" id="PF00249">
    <property type="entry name" value="Myb_DNA-binding"/>
    <property type="match status" value="2"/>
</dbReference>
<keyword evidence="5" id="KW-0804">Transcription</keyword>
<dbReference type="PROSITE" id="PS51294">
    <property type="entry name" value="HTH_MYB"/>
    <property type="match status" value="2"/>
</dbReference>
<gene>
    <name evidence="9" type="ORF">FCM35_KLT05989</name>
</gene>
<dbReference type="EMBL" id="SWLB01000015">
    <property type="protein sequence ID" value="KAF3328911.1"/>
    <property type="molecule type" value="Genomic_DNA"/>
</dbReference>
<keyword evidence="2" id="KW-0677">Repeat</keyword>
<feature type="domain" description="Myb-like" evidence="7">
    <location>
        <begin position="21"/>
        <end position="73"/>
    </location>
</feature>
<keyword evidence="10" id="KW-1185">Reference proteome</keyword>
<comment type="subcellular location">
    <subcellularLocation>
        <location evidence="1">Nucleus</location>
    </subcellularLocation>
</comment>
<dbReference type="FunFam" id="1.10.10.60:FF:000107">
    <property type="entry name" value="MYB transcription factor"/>
    <property type="match status" value="1"/>
</dbReference>
<dbReference type="PROSITE" id="PS50090">
    <property type="entry name" value="MYB_LIKE"/>
    <property type="match status" value="2"/>
</dbReference>
<dbReference type="GO" id="GO:0043565">
    <property type="term" value="F:sequence-specific DNA binding"/>
    <property type="evidence" value="ECO:0007669"/>
    <property type="project" value="InterPro"/>
</dbReference>
<keyword evidence="4" id="KW-0238">DNA-binding</keyword>
<evidence type="ECO:0000313" key="9">
    <source>
        <dbReference type="EMBL" id="KAF3328911.1"/>
    </source>
</evidence>